<keyword evidence="4" id="KW-0547">Nucleotide-binding</keyword>
<gene>
    <name evidence="12" type="ORF">PILCRDRAFT_812890</name>
</gene>
<accession>A0A0C3GEE0</accession>
<dbReference type="PANTHER" id="PTHR42908:SF3">
    <property type="entry name" value="ELONGATION FACTOR-LIKE GTPASE 1"/>
    <property type="match status" value="1"/>
</dbReference>
<evidence type="ECO:0000256" key="2">
    <source>
        <dbReference type="ARBA" id="ARBA00022490"/>
    </source>
</evidence>
<dbReference type="Pfam" id="PF25118">
    <property type="entry name" value="EFL1"/>
    <property type="match status" value="1"/>
</dbReference>
<dbReference type="InterPro" id="IPR041095">
    <property type="entry name" value="EFG_II"/>
</dbReference>
<dbReference type="CDD" id="cd01681">
    <property type="entry name" value="aeEF2_snRNP_like_IV"/>
    <property type="match status" value="1"/>
</dbReference>
<reference evidence="13" key="2">
    <citation type="submission" date="2015-01" db="EMBL/GenBank/DDBJ databases">
        <title>Evolutionary Origins and Diversification of the Mycorrhizal Mutualists.</title>
        <authorList>
            <consortium name="DOE Joint Genome Institute"/>
            <consortium name="Mycorrhizal Genomics Consortium"/>
            <person name="Kohler A."/>
            <person name="Kuo A."/>
            <person name="Nagy L.G."/>
            <person name="Floudas D."/>
            <person name="Copeland A."/>
            <person name="Barry K.W."/>
            <person name="Cichocki N."/>
            <person name="Veneault-Fourrey C."/>
            <person name="LaButti K."/>
            <person name="Lindquist E.A."/>
            <person name="Lipzen A."/>
            <person name="Lundell T."/>
            <person name="Morin E."/>
            <person name="Murat C."/>
            <person name="Riley R."/>
            <person name="Ohm R."/>
            <person name="Sun H."/>
            <person name="Tunlid A."/>
            <person name="Henrissat B."/>
            <person name="Grigoriev I.V."/>
            <person name="Hibbett D.S."/>
            <person name="Martin F."/>
        </authorList>
    </citation>
    <scope>NUCLEOTIDE SEQUENCE [LARGE SCALE GENOMIC DNA]</scope>
    <source>
        <strain evidence="13">F 1598</strain>
    </source>
</reference>
<dbReference type="InterPro" id="IPR027417">
    <property type="entry name" value="P-loop_NTPase"/>
</dbReference>
<dbReference type="InterPro" id="IPR035647">
    <property type="entry name" value="EFG_III/V"/>
</dbReference>
<evidence type="ECO:0000256" key="5">
    <source>
        <dbReference type="ARBA" id="ARBA00022801"/>
    </source>
</evidence>
<evidence type="ECO:0000256" key="4">
    <source>
        <dbReference type="ARBA" id="ARBA00022741"/>
    </source>
</evidence>
<evidence type="ECO:0000256" key="9">
    <source>
        <dbReference type="ARBA" id="ARBA00081809"/>
    </source>
</evidence>
<dbReference type="SUPFAM" id="SSF54980">
    <property type="entry name" value="EF-G C-terminal domain-like"/>
    <property type="match status" value="2"/>
</dbReference>
<evidence type="ECO:0000256" key="10">
    <source>
        <dbReference type="SAM" id="MobiDB-lite"/>
    </source>
</evidence>
<dbReference type="InterPro" id="IPR014721">
    <property type="entry name" value="Ribsml_uS5_D2-typ_fold_subgr"/>
</dbReference>
<dbReference type="OrthoDB" id="364892at2759"/>
<dbReference type="Gene3D" id="3.90.1430.10">
    <property type="entry name" value="Yeast translation eEF2 (G' domain)"/>
    <property type="match status" value="1"/>
</dbReference>
<dbReference type="FunFam" id="3.90.1430.10:FF:000002">
    <property type="entry name" value="Elongation factor like GTPase 1"/>
    <property type="match status" value="1"/>
</dbReference>
<keyword evidence="3" id="KW-0690">Ribosome biogenesis</keyword>
<evidence type="ECO:0000256" key="6">
    <source>
        <dbReference type="ARBA" id="ARBA00023134"/>
    </source>
</evidence>
<dbReference type="Pfam" id="PF00679">
    <property type="entry name" value="EFG_C"/>
    <property type="match status" value="1"/>
</dbReference>
<dbReference type="FunFam" id="3.30.70.240:FF:000006">
    <property type="entry name" value="Elongation factor like GTPase 1"/>
    <property type="match status" value="1"/>
</dbReference>
<dbReference type="InterPro" id="IPR009000">
    <property type="entry name" value="Transl_B-barrel_sf"/>
</dbReference>
<dbReference type="Pfam" id="PF00009">
    <property type="entry name" value="GTP_EFTU"/>
    <property type="match status" value="1"/>
</dbReference>
<dbReference type="InterPro" id="IPR000795">
    <property type="entry name" value="T_Tr_GTP-bd_dom"/>
</dbReference>
<dbReference type="GO" id="GO:0005829">
    <property type="term" value="C:cytosol"/>
    <property type="evidence" value="ECO:0007669"/>
    <property type="project" value="TreeGrafter"/>
</dbReference>
<keyword evidence="6" id="KW-0342">GTP-binding</keyword>
<dbReference type="CDD" id="cd16261">
    <property type="entry name" value="EF2_snRNP_III"/>
    <property type="match status" value="1"/>
</dbReference>
<dbReference type="InterPro" id="IPR005225">
    <property type="entry name" value="Small_GTP-bd"/>
</dbReference>
<keyword evidence="13" id="KW-1185">Reference proteome</keyword>
<dbReference type="InParanoid" id="A0A0C3GEE0"/>
<feature type="compositionally biased region" description="Basic and acidic residues" evidence="10">
    <location>
        <begin position="432"/>
        <end position="453"/>
    </location>
</feature>
<dbReference type="InterPro" id="IPR020568">
    <property type="entry name" value="Ribosomal_Su5_D2-typ_SF"/>
</dbReference>
<protein>
    <recommendedName>
        <fullName evidence="8">Ribosome assembly protein 1</fullName>
    </recommendedName>
    <alternativeName>
        <fullName evidence="9">Elongation factor-like 1</fullName>
    </alternativeName>
</protein>
<dbReference type="CDD" id="cd04096">
    <property type="entry name" value="eEF2_snRNP_like_C"/>
    <property type="match status" value="1"/>
</dbReference>
<dbReference type="GO" id="GO:0043022">
    <property type="term" value="F:ribosome binding"/>
    <property type="evidence" value="ECO:0007669"/>
    <property type="project" value="TreeGrafter"/>
</dbReference>
<dbReference type="NCBIfam" id="TIGR00231">
    <property type="entry name" value="small_GTP"/>
    <property type="match status" value="1"/>
</dbReference>
<dbReference type="FunFam" id="3.40.50.300:FF:000746">
    <property type="entry name" value="Ribosome assembly protein 1"/>
    <property type="match status" value="1"/>
</dbReference>
<organism evidence="12 13">
    <name type="scientific">Piloderma croceum (strain F 1598)</name>
    <dbReference type="NCBI Taxonomy" id="765440"/>
    <lineage>
        <taxon>Eukaryota</taxon>
        <taxon>Fungi</taxon>
        <taxon>Dikarya</taxon>
        <taxon>Basidiomycota</taxon>
        <taxon>Agaricomycotina</taxon>
        <taxon>Agaricomycetes</taxon>
        <taxon>Agaricomycetidae</taxon>
        <taxon>Atheliales</taxon>
        <taxon>Atheliaceae</taxon>
        <taxon>Piloderma</taxon>
    </lineage>
</organism>
<name>A0A0C3GEE0_PILCF</name>
<dbReference type="Gene3D" id="3.30.230.10">
    <property type="match status" value="1"/>
</dbReference>
<dbReference type="GO" id="GO:0042256">
    <property type="term" value="P:cytosolic ribosome assembly"/>
    <property type="evidence" value="ECO:0007669"/>
    <property type="project" value="UniProtKB-ARBA"/>
</dbReference>
<dbReference type="Gene3D" id="2.40.30.10">
    <property type="entry name" value="Translation factors"/>
    <property type="match status" value="1"/>
</dbReference>
<evidence type="ECO:0000259" key="11">
    <source>
        <dbReference type="PROSITE" id="PS51722"/>
    </source>
</evidence>
<dbReference type="Gene3D" id="3.30.70.240">
    <property type="match status" value="1"/>
</dbReference>
<comment type="subcellular location">
    <subcellularLocation>
        <location evidence="1">Cytoplasm</location>
    </subcellularLocation>
</comment>
<dbReference type="STRING" id="765440.A0A0C3GEE0"/>
<dbReference type="GO" id="GO:0005525">
    <property type="term" value="F:GTP binding"/>
    <property type="evidence" value="ECO:0007669"/>
    <property type="project" value="UniProtKB-KW"/>
</dbReference>
<dbReference type="SUPFAM" id="SSF50447">
    <property type="entry name" value="Translation proteins"/>
    <property type="match status" value="1"/>
</dbReference>
<comment type="catalytic activity">
    <reaction evidence="7">
        <text>GTP + H2O = GDP + phosphate + H(+)</text>
        <dbReference type="Rhea" id="RHEA:19669"/>
        <dbReference type="ChEBI" id="CHEBI:15377"/>
        <dbReference type="ChEBI" id="CHEBI:15378"/>
        <dbReference type="ChEBI" id="CHEBI:37565"/>
        <dbReference type="ChEBI" id="CHEBI:43474"/>
        <dbReference type="ChEBI" id="CHEBI:58189"/>
    </reaction>
</comment>
<dbReference type="SMART" id="SM00838">
    <property type="entry name" value="EFG_C"/>
    <property type="match status" value="1"/>
</dbReference>
<dbReference type="PROSITE" id="PS51722">
    <property type="entry name" value="G_TR_2"/>
    <property type="match status" value="1"/>
</dbReference>
<reference evidence="12 13" key="1">
    <citation type="submission" date="2014-04" db="EMBL/GenBank/DDBJ databases">
        <authorList>
            <consortium name="DOE Joint Genome Institute"/>
            <person name="Kuo A."/>
            <person name="Tarkka M."/>
            <person name="Buscot F."/>
            <person name="Kohler A."/>
            <person name="Nagy L.G."/>
            <person name="Floudas D."/>
            <person name="Copeland A."/>
            <person name="Barry K.W."/>
            <person name="Cichocki N."/>
            <person name="Veneault-Fourrey C."/>
            <person name="LaButti K."/>
            <person name="Lindquist E.A."/>
            <person name="Lipzen A."/>
            <person name="Lundell T."/>
            <person name="Morin E."/>
            <person name="Murat C."/>
            <person name="Sun H."/>
            <person name="Tunlid A."/>
            <person name="Henrissat B."/>
            <person name="Grigoriev I.V."/>
            <person name="Hibbett D.S."/>
            <person name="Martin F."/>
            <person name="Nordberg H.P."/>
            <person name="Cantor M.N."/>
            <person name="Hua S.X."/>
        </authorList>
    </citation>
    <scope>NUCLEOTIDE SEQUENCE [LARGE SCALE GENOMIC DNA]</scope>
    <source>
        <strain evidence="12 13">F 1598</strain>
    </source>
</reference>
<dbReference type="HOGENOM" id="CLU_002794_3_1_1"/>
<dbReference type="CDD" id="cd16268">
    <property type="entry name" value="EF2_II"/>
    <property type="match status" value="1"/>
</dbReference>
<feature type="region of interest" description="Disordered" evidence="10">
    <location>
        <begin position="432"/>
        <end position="486"/>
    </location>
</feature>
<evidence type="ECO:0000256" key="8">
    <source>
        <dbReference type="ARBA" id="ARBA00068031"/>
    </source>
</evidence>
<dbReference type="Proteomes" id="UP000054166">
    <property type="component" value="Unassembled WGS sequence"/>
</dbReference>
<evidence type="ECO:0000256" key="7">
    <source>
        <dbReference type="ARBA" id="ARBA00048548"/>
    </source>
</evidence>
<sequence length="1067" mass="118520">MDTPDPANIRIITTLGHVDHGKTTLMDSLLAANNIISPRMAGKMRYLDSREDEQERGITMESSAVSLRFQAVGSEGRSPKLYFINMIDTPGHVDFTSEVSTASRLCDGALVLVDVVEGVCTQTIAVLRQAWQDRLRPILVINKFDRLITELKLAPLEAYHHLSRLIEQVNAVMGSFFASDRMEDDLRWREERERRLASKKNIYADQTEATVNEADDFQEKDDEDIYFAPEKGNVIFASAIDGWGFRVSKFAQVYSAKLGFKESNLRRVLWGDFFLDPKTKKVISYKHLRGRNLKPLFVSIVLENLWAVYDAVVLNPNAEKVLKIVSTLNLNIPPRELKTKDTRHLLSLIFSKWLSLSTCVIQTVIDIVPAPAIAQSTRIPKMLYPDVYEQTIQPKNKLEEDLFSSKYGPDACVAAYVSKMFAVSSKDFPENKKKPITADEMRSKAQEGREDRSPTTGARESDSPSLVAPGVERLPEQSPSEEPQVLKGSSEIILGFSRLYSGTIHVGTSIYCVLPKYIGSLGPTHPQNAKFVVTANVEGLYVMMGRELVSVDSVRAGNTFAIKGLEGKVWRSATLCAPTEAGTGHDPDVVTQKDCLINLGGVIRTTAQIVRVAVEPVHPVDMPKLIKGLKLLGQSDPCVQTFQQKTGEHVLLGAGELHLERCLKDLSERFAGIEIQASKPIVPFRETAVKGTDMAPPRTSNARRGTVQGTAYHGLIKFTICAAPLPEDILHFILDSTTTLKQLQQERRTGDALSFDNVDDMDDEEGANVQGNVIRKPSVRPEEFWDALKQICEAAGGEWKDVAERLWSSGPQRAGGCLLIDARKNHPQSLKRRLGQKATADLNTETGASDHDFDFDAHIETGFQLATFQGPLCAEPVQGLAFFVENIEIDKDGVDREIVQNRTAAVTGSVITAVRDACRNGLLDWSPRLMLAMYACDIQASTDVLGKVYGVLAKRRGRVVAEEMKEGTSFFNVSALLPVVESFGFADDIRKRTSGAASPQLIFSGYELFDQDPFWVPTTEEELEDLGEKADRANVAKGYMDAVRQRKGMFVDRKIVEFSEKQRTLKR</sequence>
<dbReference type="CDD" id="cd01885">
    <property type="entry name" value="EF2"/>
    <property type="match status" value="1"/>
</dbReference>
<evidence type="ECO:0000313" key="12">
    <source>
        <dbReference type="EMBL" id="KIM89001.1"/>
    </source>
</evidence>
<dbReference type="Gene3D" id="3.40.50.300">
    <property type="entry name" value="P-loop containing nucleotide triphosphate hydrolases"/>
    <property type="match status" value="1"/>
</dbReference>
<dbReference type="EMBL" id="KN832975">
    <property type="protein sequence ID" value="KIM89001.1"/>
    <property type="molecule type" value="Genomic_DNA"/>
</dbReference>
<evidence type="ECO:0000313" key="13">
    <source>
        <dbReference type="Proteomes" id="UP000054166"/>
    </source>
</evidence>
<dbReference type="SUPFAM" id="SSF54211">
    <property type="entry name" value="Ribosomal protein S5 domain 2-like"/>
    <property type="match status" value="1"/>
</dbReference>
<dbReference type="Gene3D" id="3.30.70.870">
    <property type="entry name" value="Elongation Factor G (Translational Gtpase), domain 3"/>
    <property type="match status" value="1"/>
</dbReference>
<keyword evidence="5" id="KW-0378">Hydrolase</keyword>
<evidence type="ECO:0000256" key="1">
    <source>
        <dbReference type="ARBA" id="ARBA00004496"/>
    </source>
</evidence>
<dbReference type="PANTHER" id="PTHR42908">
    <property type="entry name" value="TRANSLATION ELONGATION FACTOR-RELATED"/>
    <property type="match status" value="1"/>
</dbReference>
<evidence type="ECO:0000256" key="3">
    <source>
        <dbReference type="ARBA" id="ARBA00022517"/>
    </source>
</evidence>
<dbReference type="GO" id="GO:1990904">
    <property type="term" value="C:ribonucleoprotein complex"/>
    <property type="evidence" value="ECO:0007669"/>
    <property type="project" value="TreeGrafter"/>
</dbReference>
<dbReference type="Pfam" id="PF14492">
    <property type="entry name" value="EFG_III"/>
    <property type="match status" value="1"/>
</dbReference>
<dbReference type="InterPro" id="IPR056752">
    <property type="entry name" value="EFL1"/>
</dbReference>
<dbReference type="SUPFAM" id="SSF52540">
    <property type="entry name" value="P-loop containing nucleoside triphosphate hydrolases"/>
    <property type="match status" value="1"/>
</dbReference>
<dbReference type="FunFam" id="3.30.70.870:FF:000002">
    <property type="entry name" value="Translation elongation factor 2"/>
    <property type="match status" value="1"/>
</dbReference>
<dbReference type="InterPro" id="IPR000640">
    <property type="entry name" value="EFG_V-like"/>
</dbReference>
<keyword evidence="2" id="KW-0963">Cytoplasm</keyword>
<feature type="domain" description="Tr-type G" evidence="11">
    <location>
        <begin position="7"/>
        <end position="265"/>
    </location>
</feature>
<dbReference type="PRINTS" id="PR00315">
    <property type="entry name" value="ELONGATNFCT"/>
</dbReference>
<dbReference type="GO" id="GO:0003924">
    <property type="term" value="F:GTPase activity"/>
    <property type="evidence" value="ECO:0007669"/>
    <property type="project" value="InterPro"/>
</dbReference>
<proteinExistence type="predicted"/>
<dbReference type="FunCoup" id="A0A0C3GEE0">
    <property type="interactions" value="464"/>
</dbReference>
<dbReference type="AlphaFoldDB" id="A0A0C3GEE0"/>